<organism evidence="2 3">
    <name type="scientific">Zizania palustris</name>
    <name type="common">Northern wild rice</name>
    <dbReference type="NCBI Taxonomy" id="103762"/>
    <lineage>
        <taxon>Eukaryota</taxon>
        <taxon>Viridiplantae</taxon>
        <taxon>Streptophyta</taxon>
        <taxon>Embryophyta</taxon>
        <taxon>Tracheophyta</taxon>
        <taxon>Spermatophyta</taxon>
        <taxon>Magnoliopsida</taxon>
        <taxon>Liliopsida</taxon>
        <taxon>Poales</taxon>
        <taxon>Poaceae</taxon>
        <taxon>BOP clade</taxon>
        <taxon>Oryzoideae</taxon>
        <taxon>Oryzeae</taxon>
        <taxon>Zizaniinae</taxon>
        <taxon>Zizania</taxon>
    </lineage>
</organism>
<feature type="compositionally biased region" description="Basic and acidic residues" evidence="1">
    <location>
        <begin position="107"/>
        <end position="116"/>
    </location>
</feature>
<gene>
    <name evidence="2" type="ORF">GUJ93_ZPchr0001g30565</name>
</gene>
<evidence type="ECO:0000256" key="1">
    <source>
        <dbReference type="SAM" id="MobiDB-lite"/>
    </source>
</evidence>
<dbReference type="Proteomes" id="UP000729402">
    <property type="component" value="Unassembled WGS sequence"/>
</dbReference>
<proteinExistence type="predicted"/>
<name>A0A8J5RFU9_ZIZPA</name>
<keyword evidence="3" id="KW-1185">Reference proteome</keyword>
<protein>
    <submittedName>
        <fullName evidence="2">Uncharacterized protein</fullName>
    </submittedName>
</protein>
<feature type="compositionally biased region" description="Basic and acidic residues" evidence="1">
    <location>
        <begin position="150"/>
        <end position="159"/>
    </location>
</feature>
<comment type="caution">
    <text evidence="2">The sequence shown here is derived from an EMBL/GenBank/DDBJ whole genome shotgun (WGS) entry which is preliminary data.</text>
</comment>
<feature type="compositionally biased region" description="Basic and acidic residues" evidence="1">
    <location>
        <begin position="27"/>
        <end position="58"/>
    </location>
</feature>
<feature type="region of interest" description="Disordered" evidence="1">
    <location>
        <begin position="107"/>
        <end position="159"/>
    </location>
</feature>
<evidence type="ECO:0000313" key="3">
    <source>
        <dbReference type="Proteomes" id="UP000729402"/>
    </source>
</evidence>
<sequence length="159" mass="17647">MMEMLLAQRIGRRCKGRYGKATNSRGTVERRKEEGSPWEEERARGGAPLLDKEGDRQRARTGHGEGGAAHRCGKRELSTGGKSSMRTAAAPPLLPPLMLTAYSLHRNDAAHQKDTQTIRNRSRPTGHRPNGERHNNGHIGDNVDALYLSDDMREPSSRV</sequence>
<dbReference type="EMBL" id="JAAALK010000288">
    <property type="protein sequence ID" value="KAG8052931.1"/>
    <property type="molecule type" value="Genomic_DNA"/>
</dbReference>
<reference evidence="2" key="1">
    <citation type="journal article" date="2021" name="bioRxiv">
        <title>Whole Genome Assembly and Annotation of Northern Wild Rice, Zizania palustris L., Supports a Whole Genome Duplication in the Zizania Genus.</title>
        <authorList>
            <person name="Haas M."/>
            <person name="Kono T."/>
            <person name="Macchietto M."/>
            <person name="Millas R."/>
            <person name="McGilp L."/>
            <person name="Shao M."/>
            <person name="Duquette J."/>
            <person name="Hirsch C.N."/>
            <person name="Kimball J."/>
        </authorList>
    </citation>
    <scope>NUCLEOTIDE SEQUENCE</scope>
    <source>
        <tissue evidence="2">Fresh leaf tissue</tissue>
    </source>
</reference>
<accession>A0A8J5RFU9</accession>
<dbReference type="AlphaFoldDB" id="A0A8J5RFU9"/>
<evidence type="ECO:0000313" key="2">
    <source>
        <dbReference type="EMBL" id="KAG8052931.1"/>
    </source>
</evidence>
<reference evidence="2" key="2">
    <citation type="submission" date="2021-02" db="EMBL/GenBank/DDBJ databases">
        <authorList>
            <person name="Kimball J.A."/>
            <person name="Haas M.W."/>
            <person name="Macchietto M."/>
            <person name="Kono T."/>
            <person name="Duquette J."/>
            <person name="Shao M."/>
        </authorList>
    </citation>
    <scope>NUCLEOTIDE SEQUENCE</scope>
    <source>
        <tissue evidence="2">Fresh leaf tissue</tissue>
    </source>
</reference>
<feature type="region of interest" description="Disordered" evidence="1">
    <location>
        <begin position="13"/>
        <end position="92"/>
    </location>
</feature>